<reference evidence="3" key="2">
    <citation type="submission" date="2014-07" db="EMBL/GenBank/DDBJ databases">
        <authorList>
            <person name="Hull J."/>
        </authorList>
    </citation>
    <scope>NUCLEOTIDE SEQUENCE</scope>
</reference>
<gene>
    <name evidence="3" type="primary">EHD4</name>
    <name evidence="3" type="ORF">CM83_67968</name>
</gene>
<protein>
    <submittedName>
        <fullName evidence="3">EH domain-containing protein 4</fullName>
    </submittedName>
</protein>
<accession>A0A0A9W009</accession>
<dbReference type="EMBL" id="GBHO01045404">
    <property type="protein sequence ID" value="JAF98199.1"/>
    <property type="molecule type" value="Transcribed_RNA"/>
</dbReference>
<name>A0A0A9W009_LYGHE</name>
<evidence type="ECO:0000256" key="1">
    <source>
        <dbReference type="SAM" id="MobiDB-lite"/>
    </source>
</evidence>
<evidence type="ECO:0000259" key="2">
    <source>
        <dbReference type="Pfam" id="PF18150"/>
    </source>
</evidence>
<evidence type="ECO:0000313" key="3">
    <source>
        <dbReference type="EMBL" id="JAF98199.1"/>
    </source>
</evidence>
<organism evidence="3">
    <name type="scientific">Lygus hesperus</name>
    <name type="common">Western plant bug</name>
    <dbReference type="NCBI Taxonomy" id="30085"/>
    <lineage>
        <taxon>Eukaryota</taxon>
        <taxon>Metazoa</taxon>
        <taxon>Ecdysozoa</taxon>
        <taxon>Arthropoda</taxon>
        <taxon>Hexapoda</taxon>
        <taxon>Insecta</taxon>
        <taxon>Pterygota</taxon>
        <taxon>Neoptera</taxon>
        <taxon>Paraneoptera</taxon>
        <taxon>Hemiptera</taxon>
        <taxon>Heteroptera</taxon>
        <taxon>Panheteroptera</taxon>
        <taxon>Cimicomorpha</taxon>
        <taxon>Miridae</taxon>
        <taxon>Mirini</taxon>
        <taxon>Lygus</taxon>
    </lineage>
</organism>
<dbReference type="AlphaFoldDB" id="A0A0A9W009"/>
<sequence>MVKRCRQVKVHVLIIDYLRGKFGRFGRKKKQEELLNDLLTHFKAIQKMYDLPVGDFPHMSKFRDTIVEMNIWEFPALDKKKLEKLDWVLSTGIPELIRTIPSINEQSDLGHSPSNQSMGPNDDVSTHHRGSSI</sequence>
<proteinExistence type="predicted"/>
<dbReference type="Gene3D" id="1.10.268.20">
    <property type="match status" value="1"/>
</dbReference>
<dbReference type="Pfam" id="PF18150">
    <property type="entry name" value="DUF5600"/>
    <property type="match status" value="1"/>
</dbReference>
<feature type="region of interest" description="Disordered" evidence="1">
    <location>
        <begin position="104"/>
        <end position="133"/>
    </location>
</feature>
<dbReference type="InterPro" id="IPR040990">
    <property type="entry name" value="DUF5600"/>
</dbReference>
<feature type="compositionally biased region" description="Polar residues" evidence="1">
    <location>
        <begin position="104"/>
        <end position="119"/>
    </location>
</feature>
<reference evidence="3" key="1">
    <citation type="journal article" date="2014" name="PLoS ONE">
        <title>Transcriptome-Based Identification of ABC Transporters in the Western Tarnished Plant Bug Lygus hesperus.</title>
        <authorList>
            <person name="Hull J.J."/>
            <person name="Chaney K."/>
            <person name="Geib S.M."/>
            <person name="Fabrick J.A."/>
            <person name="Brent C.S."/>
            <person name="Walsh D."/>
            <person name="Lavine L.C."/>
        </authorList>
    </citation>
    <scope>NUCLEOTIDE SEQUENCE</scope>
</reference>
<feature type="domain" description="DUF5600" evidence="2">
    <location>
        <begin position="1"/>
        <end position="97"/>
    </location>
</feature>